<gene>
    <name evidence="2" type="ORF">GCM10009745_69460</name>
</gene>
<evidence type="ECO:0000256" key="1">
    <source>
        <dbReference type="SAM" id="MobiDB-lite"/>
    </source>
</evidence>
<feature type="region of interest" description="Disordered" evidence="1">
    <location>
        <begin position="137"/>
        <end position="170"/>
    </location>
</feature>
<evidence type="ECO:0000313" key="2">
    <source>
        <dbReference type="EMBL" id="GAA1711468.1"/>
    </source>
</evidence>
<comment type="caution">
    <text evidence="2">The sequence shown here is derived from an EMBL/GenBank/DDBJ whole genome shotgun (WGS) entry which is preliminary data.</text>
</comment>
<reference evidence="2 3" key="1">
    <citation type="journal article" date="2019" name="Int. J. Syst. Evol. Microbiol.">
        <title>The Global Catalogue of Microorganisms (GCM) 10K type strain sequencing project: providing services to taxonomists for standard genome sequencing and annotation.</title>
        <authorList>
            <consortium name="The Broad Institute Genomics Platform"/>
            <consortium name="The Broad Institute Genome Sequencing Center for Infectious Disease"/>
            <person name="Wu L."/>
            <person name="Ma J."/>
        </authorList>
    </citation>
    <scope>NUCLEOTIDE SEQUENCE [LARGE SCALE GENOMIC DNA]</scope>
    <source>
        <strain evidence="2 3">JCM 14307</strain>
    </source>
</reference>
<keyword evidence="3" id="KW-1185">Reference proteome</keyword>
<accession>A0ABN2ITS0</accession>
<evidence type="ECO:0000313" key="3">
    <source>
        <dbReference type="Proteomes" id="UP001500280"/>
    </source>
</evidence>
<feature type="compositionally biased region" description="Basic and acidic residues" evidence="1">
    <location>
        <begin position="157"/>
        <end position="170"/>
    </location>
</feature>
<sequence>MIEDAQRYTVAAVAHGQLVEVAQSTAEHLLRHGWELTAVRNSYVDGSRYKGLHIATLDPRGRRIEVQVHSRASLSVKEGTTKPYEIARNRDLSPLVREQARLEAVRLTDGLETPPGLDDLRQLGGCSVRVAGYGLGRESQRSRPGSAPIPGQAVARPIEEIRTARKGREL</sequence>
<dbReference type="Proteomes" id="UP001500280">
    <property type="component" value="Unassembled WGS sequence"/>
</dbReference>
<protein>
    <submittedName>
        <fullName evidence="2">Uncharacterized protein</fullName>
    </submittedName>
</protein>
<name>A0ABN2ITS0_9ACTN</name>
<organism evidence="2 3">
    <name type="scientific">Kribbella yunnanensis</name>
    <dbReference type="NCBI Taxonomy" id="190194"/>
    <lineage>
        <taxon>Bacteria</taxon>
        <taxon>Bacillati</taxon>
        <taxon>Actinomycetota</taxon>
        <taxon>Actinomycetes</taxon>
        <taxon>Propionibacteriales</taxon>
        <taxon>Kribbellaceae</taxon>
        <taxon>Kribbella</taxon>
    </lineage>
</organism>
<dbReference type="EMBL" id="BAAANF010000023">
    <property type="protein sequence ID" value="GAA1711468.1"/>
    <property type="molecule type" value="Genomic_DNA"/>
</dbReference>
<proteinExistence type="predicted"/>